<protein>
    <submittedName>
        <fullName evidence="2">Uncharacterized protein</fullName>
    </submittedName>
</protein>
<keyword evidence="1" id="KW-0472">Membrane</keyword>
<dbReference type="Proteomes" id="UP000554726">
    <property type="component" value="Unassembled WGS sequence"/>
</dbReference>
<feature type="transmembrane region" description="Helical" evidence="1">
    <location>
        <begin position="184"/>
        <end position="201"/>
    </location>
</feature>
<accession>A0ABR6JGV6</accession>
<feature type="transmembrane region" description="Helical" evidence="1">
    <location>
        <begin position="400"/>
        <end position="418"/>
    </location>
</feature>
<feature type="transmembrane region" description="Helical" evidence="1">
    <location>
        <begin position="375"/>
        <end position="393"/>
    </location>
</feature>
<feature type="transmembrane region" description="Helical" evidence="1">
    <location>
        <begin position="82"/>
        <end position="98"/>
    </location>
</feature>
<keyword evidence="1" id="KW-0812">Transmembrane</keyword>
<feature type="transmembrane region" description="Helical" evidence="1">
    <location>
        <begin position="239"/>
        <end position="260"/>
    </location>
</feature>
<reference evidence="2 3" key="1">
    <citation type="submission" date="2020-08" db="EMBL/GenBank/DDBJ databases">
        <title>Studying the diversity of plant-associated saprophytic bacteria and their role in host health and plant-pathogen interactions.</title>
        <authorList>
            <person name="Potnis N."/>
        </authorList>
    </citation>
    <scope>NUCLEOTIDE SEQUENCE [LARGE SCALE GENOMIC DNA]</scope>
    <source>
        <strain evidence="2 3">F16</strain>
    </source>
</reference>
<feature type="transmembrane region" description="Helical" evidence="1">
    <location>
        <begin position="21"/>
        <end position="44"/>
    </location>
</feature>
<evidence type="ECO:0000313" key="3">
    <source>
        <dbReference type="Proteomes" id="UP000554726"/>
    </source>
</evidence>
<evidence type="ECO:0000313" key="2">
    <source>
        <dbReference type="EMBL" id="MBB4591467.1"/>
    </source>
</evidence>
<organism evidence="2 3">
    <name type="scientific">Xanthomonas cannabis</name>
    <dbReference type="NCBI Taxonomy" id="1885674"/>
    <lineage>
        <taxon>Bacteria</taxon>
        <taxon>Pseudomonadati</taxon>
        <taxon>Pseudomonadota</taxon>
        <taxon>Gammaproteobacteria</taxon>
        <taxon>Lysobacterales</taxon>
        <taxon>Lysobacteraceae</taxon>
        <taxon>Xanthomonas</taxon>
    </lineage>
</organism>
<gene>
    <name evidence="2" type="ORF">FHR60_000090</name>
</gene>
<feature type="transmembrane region" description="Helical" evidence="1">
    <location>
        <begin position="153"/>
        <end position="172"/>
    </location>
</feature>
<evidence type="ECO:0000256" key="1">
    <source>
        <dbReference type="SAM" id="Phobius"/>
    </source>
</evidence>
<feature type="transmembrane region" description="Helical" evidence="1">
    <location>
        <begin position="207"/>
        <end position="227"/>
    </location>
</feature>
<comment type="caution">
    <text evidence="2">The sequence shown here is derived from an EMBL/GenBank/DDBJ whole genome shotgun (WGS) entry which is preliminary data.</text>
</comment>
<dbReference type="RefSeq" id="WP_184438282.1">
    <property type="nucleotide sequence ID" value="NZ_CP136579.1"/>
</dbReference>
<dbReference type="EMBL" id="JACHNS010000001">
    <property type="protein sequence ID" value="MBB4591467.1"/>
    <property type="molecule type" value="Genomic_DNA"/>
</dbReference>
<feature type="transmembrane region" description="Helical" evidence="1">
    <location>
        <begin position="103"/>
        <end position="121"/>
    </location>
</feature>
<keyword evidence="3" id="KW-1185">Reference proteome</keyword>
<name>A0ABR6JGV6_9XANT</name>
<feature type="transmembrane region" description="Helical" evidence="1">
    <location>
        <begin position="314"/>
        <end position="332"/>
    </location>
</feature>
<sequence length="687" mass="75426">MEIEKFCRSIAAYVQRPGPQRLLTGTASAFLVFNVLVLIGYLFFGYQNTFHTDASTKNLLAQEILETGRFFPPEWNYANRDLMIVFGQVLILPLLFFFKNGFVLHAVSGLCFSLVILITLWKLTALLSTVKWQRIATIAVIVGGVSLSFSENIFGQVAYGAVLLLAGLLILLTWRTLCSEGHALILNGLLLLGLVTLATWNNPQRALISYTLPLAVSIACHLLSSWGGALFHQRVRATAVVYLAIILGTVCGALLSWWVISNVQNNNGVASARWLSYDSGFHNLVESFQGLMGMFGGIPDTGAEVVSVAGLYQALRLVCSVALIILVPAVIYHRVRDNSASVRFVVLFTVVQAFGCIFLYVATTIPDMNDPVTSARYLAPSVILGVVILYTVPLRVGRPLQGLFVVSTMLVLISNGVVRPNKEAMPIRAHSNDHADIVASLRSNQLKYGYASYWNSGVYTVLSEGDSKVRQILIDDGLPIPMRHLGSNRWYEAEAWKGPSFLLLDKAESEKVNWDVMRTLMGEKERKIPVGNLTAFVYSKNIAAVLPNWSRNFKSPVTYRATPGAMYKQGHWDEGKKAVISIRGEAGFVAYGPYIHLPKGRYRAEFHLKTADATNGVEVGVVDVVSNSATSRLAVMPIKASADQSRVLDFTLERSAEIVEIRTYANGVGSLEYKGVTLTPLSSADES</sequence>
<keyword evidence="1" id="KW-1133">Transmembrane helix</keyword>
<feature type="transmembrane region" description="Helical" evidence="1">
    <location>
        <begin position="344"/>
        <end position="363"/>
    </location>
</feature>
<proteinExistence type="predicted"/>